<evidence type="ECO:0000313" key="8">
    <source>
        <dbReference type="EMBL" id="WET43460.1"/>
    </source>
</evidence>
<dbReference type="AlphaFoldDB" id="A0AB38XTX9"/>
<name>A0AB38XTX9_CORAY</name>
<dbReference type="Proteomes" id="UP001220238">
    <property type="component" value="Chromosome"/>
</dbReference>
<dbReference type="InterPro" id="IPR003594">
    <property type="entry name" value="HATPase_dom"/>
</dbReference>
<dbReference type="Gene3D" id="1.20.5.1930">
    <property type="match status" value="1"/>
</dbReference>
<keyword evidence="5" id="KW-1133">Transmembrane helix</keyword>
<gene>
    <name evidence="8" type="ORF">P2W56_08475</name>
</gene>
<dbReference type="EMBL" id="CP120206">
    <property type="protein sequence ID" value="WET43460.1"/>
    <property type="molecule type" value="Genomic_DNA"/>
</dbReference>
<dbReference type="InterPro" id="IPR011712">
    <property type="entry name" value="Sig_transdc_His_kin_sub3_dim/P"/>
</dbReference>
<dbReference type="Gene3D" id="3.30.565.10">
    <property type="entry name" value="Histidine kinase-like ATPase, C-terminal domain"/>
    <property type="match status" value="1"/>
</dbReference>
<feature type="transmembrane region" description="Helical" evidence="5">
    <location>
        <begin position="102"/>
        <end position="131"/>
    </location>
</feature>
<dbReference type="GeneID" id="92768789"/>
<dbReference type="GO" id="GO:0000155">
    <property type="term" value="F:phosphorelay sensor kinase activity"/>
    <property type="evidence" value="ECO:0007669"/>
    <property type="project" value="InterPro"/>
</dbReference>
<evidence type="ECO:0000259" key="6">
    <source>
        <dbReference type="Pfam" id="PF02518"/>
    </source>
</evidence>
<feature type="transmembrane region" description="Helical" evidence="5">
    <location>
        <begin position="143"/>
        <end position="162"/>
    </location>
</feature>
<feature type="transmembrane region" description="Helical" evidence="5">
    <location>
        <begin position="78"/>
        <end position="96"/>
    </location>
</feature>
<feature type="compositionally biased region" description="Polar residues" evidence="4">
    <location>
        <begin position="398"/>
        <end position="407"/>
    </location>
</feature>
<dbReference type="GO" id="GO:0016020">
    <property type="term" value="C:membrane"/>
    <property type="evidence" value="ECO:0007669"/>
    <property type="project" value="InterPro"/>
</dbReference>
<proteinExistence type="predicted"/>
<keyword evidence="5" id="KW-0812">Transmembrane</keyword>
<dbReference type="GO" id="GO:0046983">
    <property type="term" value="F:protein dimerization activity"/>
    <property type="evidence" value="ECO:0007669"/>
    <property type="project" value="InterPro"/>
</dbReference>
<dbReference type="PANTHER" id="PTHR24421:SF63">
    <property type="entry name" value="SENSOR HISTIDINE KINASE DESK"/>
    <property type="match status" value="1"/>
</dbReference>
<evidence type="ECO:0000259" key="7">
    <source>
        <dbReference type="Pfam" id="PF07730"/>
    </source>
</evidence>
<dbReference type="RefSeq" id="WP_016422916.1">
    <property type="nucleotide sequence ID" value="NZ_CP046975.1"/>
</dbReference>
<evidence type="ECO:0000256" key="1">
    <source>
        <dbReference type="ARBA" id="ARBA00022679"/>
    </source>
</evidence>
<keyword evidence="1" id="KW-0808">Transferase</keyword>
<sequence>MTTTLRRSFSHPFQGFHVYSALSAGIWIVVLPFVFFGFGAEKVAQITALIVSFALVYIFIWGSLHYYPRGWLQRARNILALCIVAAFGLLSIPLVGNGASAFLPFVAALLSWMLPIIPAILSIGVLGATIVTISHFLAPESGLILPIDALFWAVVVCCVVQLSRFSQERAQLNQEIELSQQRDSIARDVHDVLGHSLTVISLKSEVARRLVHTNPDAAAAELEAITALSRTSLAEVRSTVTRMRQPDLAGELAAAARAFHTAHIEASLPDDSSGVTTNAKLFSWVIREATTNIIRHSEAENVSIELTPSSVEIIDDGIGFDISDLGCDSSAATTGEGQTVAAGGLAGLKQRVQDAGGDLIIESAPGRGTRLVATMTQSRLQRSHRSHHAGRSSTTSSKNHLTDTTVTEYARENR</sequence>
<feature type="domain" description="Signal transduction histidine kinase subgroup 3 dimerisation and phosphoacceptor" evidence="7">
    <location>
        <begin position="182"/>
        <end position="247"/>
    </location>
</feature>
<reference evidence="8" key="1">
    <citation type="submission" date="2023-03" db="EMBL/GenBank/DDBJ databases">
        <title>Corynebacterium amycolatum SB-1.</title>
        <authorList>
            <person name="Jo H."/>
        </authorList>
    </citation>
    <scope>NUCLEOTIDE SEQUENCE</scope>
    <source>
        <strain evidence="8">SB-1</strain>
    </source>
</reference>
<evidence type="ECO:0000313" key="9">
    <source>
        <dbReference type="Proteomes" id="UP001220238"/>
    </source>
</evidence>
<feature type="transmembrane region" description="Helical" evidence="5">
    <location>
        <begin position="21"/>
        <end position="40"/>
    </location>
</feature>
<dbReference type="InterPro" id="IPR050482">
    <property type="entry name" value="Sensor_HK_TwoCompSys"/>
</dbReference>
<feature type="domain" description="Histidine kinase/HSP90-like ATPase" evidence="6">
    <location>
        <begin position="283"/>
        <end position="375"/>
    </location>
</feature>
<evidence type="ECO:0000256" key="2">
    <source>
        <dbReference type="ARBA" id="ARBA00022777"/>
    </source>
</evidence>
<accession>A0AB38XTX9</accession>
<evidence type="ECO:0000256" key="5">
    <source>
        <dbReference type="SAM" id="Phobius"/>
    </source>
</evidence>
<feature type="transmembrane region" description="Helical" evidence="5">
    <location>
        <begin position="46"/>
        <end position="66"/>
    </location>
</feature>
<protein>
    <submittedName>
        <fullName evidence="8">Sensor histidine kinase</fullName>
    </submittedName>
</protein>
<keyword evidence="2 8" id="KW-0418">Kinase</keyword>
<dbReference type="CDD" id="cd16917">
    <property type="entry name" value="HATPase_UhpB-NarQ-NarX-like"/>
    <property type="match status" value="1"/>
</dbReference>
<evidence type="ECO:0000256" key="3">
    <source>
        <dbReference type="ARBA" id="ARBA00023012"/>
    </source>
</evidence>
<keyword evidence="5" id="KW-0472">Membrane</keyword>
<feature type="compositionally biased region" description="Basic residues" evidence="4">
    <location>
        <begin position="381"/>
        <end position="390"/>
    </location>
</feature>
<evidence type="ECO:0000256" key="4">
    <source>
        <dbReference type="SAM" id="MobiDB-lite"/>
    </source>
</evidence>
<keyword evidence="3" id="KW-0902">Two-component regulatory system</keyword>
<dbReference type="PANTHER" id="PTHR24421">
    <property type="entry name" value="NITRATE/NITRITE SENSOR PROTEIN NARX-RELATED"/>
    <property type="match status" value="1"/>
</dbReference>
<dbReference type="Pfam" id="PF07730">
    <property type="entry name" value="HisKA_3"/>
    <property type="match status" value="1"/>
</dbReference>
<feature type="region of interest" description="Disordered" evidence="4">
    <location>
        <begin position="377"/>
        <end position="414"/>
    </location>
</feature>
<dbReference type="Pfam" id="PF02518">
    <property type="entry name" value="HATPase_c"/>
    <property type="match status" value="1"/>
</dbReference>
<dbReference type="SUPFAM" id="SSF55874">
    <property type="entry name" value="ATPase domain of HSP90 chaperone/DNA topoisomerase II/histidine kinase"/>
    <property type="match status" value="1"/>
</dbReference>
<dbReference type="InterPro" id="IPR036890">
    <property type="entry name" value="HATPase_C_sf"/>
</dbReference>
<organism evidence="8 9">
    <name type="scientific">Corynebacterium amycolatum</name>
    <dbReference type="NCBI Taxonomy" id="43765"/>
    <lineage>
        <taxon>Bacteria</taxon>
        <taxon>Bacillati</taxon>
        <taxon>Actinomycetota</taxon>
        <taxon>Actinomycetes</taxon>
        <taxon>Mycobacteriales</taxon>
        <taxon>Corynebacteriaceae</taxon>
        <taxon>Corynebacterium</taxon>
    </lineage>
</organism>